<dbReference type="Gene3D" id="1.20.58.1100">
    <property type="match status" value="1"/>
</dbReference>
<feature type="compositionally biased region" description="Low complexity" evidence="6">
    <location>
        <begin position="1578"/>
        <end position="1587"/>
    </location>
</feature>
<dbReference type="PROSITE" id="PS51258">
    <property type="entry name" value="MHD1"/>
    <property type="match status" value="1"/>
</dbReference>
<dbReference type="SMART" id="SM01145">
    <property type="entry name" value="DUF1041"/>
    <property type="match status" value="1"/>
</dbReference>
<dbReference type="GO" id="GO:0005509">
    <property type="term" value="F:calcium ion binding"/>
    <property type="evidence" value="ECO:0007669"/>
    <property type="project" value="InterPro"/>
</dbReference>
<keyword evidence="1" id="KW-0479">Metal-binding</keyword>
<dbReference type="Gene3D" id="3.30.60.20">
    <property type="match status" value="1"/>
</dbReference>
<dbReference type="GO" id="GO:0019992">
    <property type="term" value="F:diacylglycerol binding"/>
    <property type="evidence" value="ECO:0007669"/>
    <property type="project" value="InterPro"/>
</dbReference>
<dbReference type="RefSeq" id="XP_033237231.1">
    <property type="nucleotide sequence ID" value="XM_033381340.1"/>
</dbReference>
<accession>A0A6I8W1K3</accession>
<dbReference type="GO" id="GO:0005543">
    <property type="term" value="F:phospholipid binding"/>
    <property type="evidence" value="ECO:0007669"/>
    <property type="project" value="InterPro"/>
</dbReference>
<dbReference type="InterPro" id="IPR027080">
    <property type="entry name" value="Unc-13"/>
</dbReference>
<evidence type="ECO:0000256" key="6">
    <source>
        <dbReference type="SAM" id="MobiDB-lite"/>
    </source>
</evidence>
<dbReference type="CDD" id="cd08395">
    <property type="entry name" value="C2C_Munc13"/>
    <property type="match status" value="1"/>
</dbReference>
<dbReference type="GO" id="GO:0016081">
    <property type="term" value="P:synaptic vesicle docking"/>
    <property type="evidence" value="ECO:0007669"/>
    <property type="project" value="TreeGrafter"/>
</dbReference>
<keyword evidence="3" id="KW-0863">Zinc-finger</keyword>
<keyword evidence="4" id="KW-0862">Zinc</keyword>
<dbReference type="ExpressionAtlas" id="A0A6I8W1K3">
    <property type="expression patterns" value="baseline"/>
</dbReference>
<protein>
    <submittedName>
        <fullName evidence="12">Uncharacterized protein unc-13 isoform X4</fullName>
    </submittedName>
</protein>
<reference evidence="12" key="1">
    <citation type="submission" date="2025-08" db="UniProtKB">
        <authorList>
            <consortium name="RefSeq"/>
        </authorList>
    </citation>
    <scope>IDENTIFICATION</scope>
    <source>
        <strain evidence="12">MV-25-SWS-2005</strain>
        <tissue evidence="12">Whole body</tissue>
    </source>
</reference>
<feature type="domain" description="MHD2" evidence="10">
    <location>
        <begin position="2674"/>
        <end position="2840"/>
    </location>
</feature>
<dbReference type="FunFam" id="1.10.357.50:FF:000001">
    <property type="entry name" value="Protein unc-13 homolog B"/>
    <property type="match status" value="1"/>
</dbReference>
<dbReference type="FunFam" id="3.30.60.20:FF:000001">
    <property type="entry name" value="Protein unc-13 homolog B"/>
    <property type="match status" value="1"/>
</dbReference>
<dbReference type="InterPro" id="IPR035892">
    <property type="entry name" value="C2_domain_sf"/>
</dbReference>
<dbReference type="Gene3D" id="1.10.357.50">
    <property type="match status" value="1"/>
</dbReference>
<dbReference type="Proteomes" id="UP000001819">
    <property type="component" value="Chromosome 5"/>
</dbReference>
<dbReference type="Pfam" id="PF06292">
    <property type="entry name" value="MUN"/>
    <property type="match status" value="1"/>
</dbReference>
<evidence type="ECO:0000259" key="9">
    <source>
        <dbReference type="PROSITE" id="PS51258"/>
    </source>
</evidence>
<dbReference type="CDD" id="cd04027">
    <property type="entry name" value="C2B_Munc13"/>
    <property type="match status" value="1"/>
</dbReference>
<dbReference type="InterPro" id="IPR014772">
    <property type="entry name" value="Munc13_dom-2"/>
</dbReference>
<dbReference type="PANTHER" id="PTHR10480:SF12">
    <property type="entry name" value="UNC-13, ISOFORM E"/>
    <property type="match status" value="1"/>
</dbReference>
<evidence type="ECO:0000256" key="4">
    <source>
        <dbReference type="ARBA" id="ARBA00022833"/>
    </source>
</evidence>
<organism evidence="11 12">
    <name type="scientific">Drosophila pseudoobscura pseudoobscura</name>
    <name type="common">Fruit fly</name>
    <dbReference type="NCBI Taxonomy" id="46245"/>
    <lineage>
        <taxon>Eukaryota</taxon>
        <taxon>Metazoa</taxon>
        <taxon>Ecdysozoa</taxon>
        <taxon>Arthropoda</taxon>
        <taxon>Hexapoda</taxon>
        <taxon>Insecta</taxon>
        <taxon>Pterygota</taxon>
        <taxon>Neoptera</taxon>
        <taxon>Endopterygota</taxon>
        <taxon>Diptera</taxon>
        <taxon>Brachycera</taxon>
        <taxon>Muscomorpha</taxon>
        <taxon>Ephydroidea</taxon>
        <taxon>Drosophilidae</taxon>
        <taxon>Drosophila</taxon>
        <taxon>Sophophora</taxon>
    </lineage>
</organism>
<dbReference type="GO" id="GO:0031594">
    <property type="term" value="C:neuromuscular junction"/>
    <property type="evidence" value="ECO:0007669"/>
    <property type="project" value="TreeGrafter"/>
</dbReference>
<proteinExistence type="predicted"/>
<dbReference type="GO" id="GO:0043195">
    <property type="term" value="C:terminal bouton"/>
    <property type="evidence" value="ECO:0007669"/>
    <property type="project" value="TreeGrafter"/>
</dbReference>
<feature type="region of interest" description="Disordered" evidence="6">
    <location>
        <begin position="714"/>
        <end position="737"/>
    </location>
</feature>
<feature type="compositionally biased region" description="Polar residues" evidence="6">
    <location>
        <begin position="1588"/>
        <end position="1601"/>
    </location>
</feature>
<dbReference type="GO" id="GO:0030672">
    <property type="term" value="C:synaptic vesicle membrane"/>
    <property type="evidence" value="ECO:0007669"/>
    <property type="project" value="TreeGrafter"/>
</dbReference>
<dbReference type="GO" id="GO:0008270">
    <property type="term" value="F:zinc ion binding"/>
    <property type="evidence" value="ECO:0007669"/>
    <property type="project" value="UniProtKB-KW"/>
</dbReference>
<keyword evidence="11" id="KW-1185">Reference proteome</keyword>
<evidence type="ECO:0000259" key="8">
    <source>
        <dbReference type="PROSITE" id="PS50081"/>
    </source>
</evidence>
<feature type="compositionally biased region" description="Low complexity" evidence="6">
    <location>
        <begin position="1378"/>
        <end position="1389"/>
    </location>
</feature>
<feature type="region of interest" description="Disordered" evidence="6">
    <location>
        <begin position="1303"/>
        <end position="1323"/>
    </location>
</feature>
<dbReference type="InterPro" id="IPR002219">
    <property type="entry name" value="PKC_DAG/PE"/>
</dbReference>
<evidence type="ECO:0000313" key="11">
    <source>
        <dbReference type="Proteomes" id="UP000001819"/>
    </source>
</evidence>
<dbReference type="PROSITE" id="PS00479">
    <property type="entry name" value="ZF_DAG_PE_1"/>
    <property type="match status" value="1"/>
</dbReference>
<dbReference type="GO" id="GO:0042734">
    <property type="term" value="C:presynaptic membrane"/>
    <property type="evidence" value="ECO:0007669"/>
    <property type="project" value="TreeGrafter"/>
</dbReference>
<dbReference type="Gene3D" id="2.60.40.150">
    <property type="entry name" value="C2 domain"/>
    <property type="match status" value="2"/>
</dbReference>
<evidence type="ECO:0000256" key="5">
    <source>
        <dbReference type="ARBA" id="ARBA00022837"/>
    </source>
</evidence>
<dbReference type="InterPro" id="IPR010439">
    <property type="entry name" value="MUN_dom"/>
</dbReference>
<gene>
    <name evidence="12" type="primary">unc-13</name>
</gene>
<evidence type="ECO:0000256" key="3">
    <source>
        <dbReference type="ARBA" id="ARBA00022771"/>
    </source>
</evidence>
<dbReference type="PRINTS" id="PR00360">
    <property type="entry name" value="C2DOMAIN"/>
</dbReference>
<dbReference type="GO" id="GO:0005516">
    <property type="term" value="F:calmodulin binding"/>
    <property type="evidence" value="ECO:0007669"/>
    <property type="project" value="TreeGrafter"/>
</dbReference>
<keyword evidence="2" id="KW-0677">Repeat</keyword>
<dbReference type="PROSITE" id="PS50004">
    <property type="entry name" value="C2"/>
    <property type="match status" value="2"/>
</dbReference>
<dbReference type="FunFam" id="2.60.40.150:FF:000002">
    <property type="entry name" value="Protein unc-13 homolog B"/>
    <property type="match status" value="1"/>
</dbReference>
<feature type="region of interest" description="Disordered" evidence="6">
    <location>
        <begin position="1357"/>
        <end position="1397"/>
    </location>
</feature>
<feature type="region of interest" description="Disordered" evidence="6">
    <location>
        <begin position="16"/>
        <end position="37"/>
    </location>
</feature>
<dbReference type="GO" id="GO:0061789">
    <property type="term" value="P:dense core granule priming"/>
    <property type="evidence" value="ECO:0007669"/>
    <property type="project" value="TreeGrafter"/>
</dbReference>
<dbReference type="GO" id="GO:0099525">
    <property type="term" value="P:presynaptic dense core vesicle exocytosis"/>
    <property type="evidence" value="ECO:0007669"/>
    <property type="project" value="TreeGrafter"/>
</dbReference>
<dbReference type="PROSITE" id="PS51259">
    <property type="entry name" value="MHD2"/>
    <property type="match status" value="1"/>
</dbReference>
<dbReference type="Pfam" id="PF00130">
    <property type="entry name" value="C1_1"/>
    <property type="match status" value="1"/>
</dbReference>
<dbReference type="SMART" id="SM00109">
    <property type="entry name" value="C1"/>
    <property type="match status" value="1"/>
</dbReference>
<dbReference type="SMART" id="SM00239">
    <property type="entry name" value="C2"/>
    <property type="match status" value="2"/>
</dbReference>
<feature type="compositionally biased region" description="Polar residues" evidence="6">
    <location>
        <begin position="17"/>
        <end position="37"/>
    </location>
</feature>
<dbReference type="InterPro" id="IPR046349">
    <property type="entry name" value="C1-like_sf"/>
</dbReference>
<dbReference type="GO" id="GO:0035249">
    <property type="term" value="P:synaptic transmission, glutamatergic"/>
    <property type="evidence" value="ECO:0007669"/>
    <property type="project" value="TreeGrafter"/>
</dbReference>
<dbReference type="GO" id="GO:0016082">
    <property type="term" value="P:synaptic vesicle priming"/>
    <property type="evidence" value="ECO:0007669"/>
    <property type="project" value="TreeGrafter"/>
</dbReference>
<dbReference type="GO" id="GO:0017075">
    <property type="term" value="F:syntaxin-1 binding"/>
    <property type="evidence" value="ECO:0007669"/>
    <property type="project" value="TreeGrafter"/>
</dbReference>
<dbReference type="InterPro" id="IPR014770">
    <property type="entry name" value="Munc13_1"/>
</dbReference>
<dbReference type="InterPro" id="IPR037302">
    <property type="entry name" value="Unc-13_C2B"/>
</dbReference>
<dbReference type="Bgee" id="FBgn0243820">
    <property type="expression patterns" value="Expressed in insect adult head and 2 other cell types or tissues"/>
</dbReference>
<evidence type="ECO:0000259" key="10">
    <source>
        <dbReference type="PROSITE" id="PS51259"/>
    </source>
</evidence>
<evidence type="ECO:0000256" key="1">
    <source>
        <dbReference type="ARBA" id="ARBA00022723"/>
    </source>
</evidence>
<feature type="region of interest" description="Disordered" evidence="6">
    <location>
        <begin position="1577"/>
        <end position="1601"/>
    </location>
</feature>
<keyword evidence="5" id="KW-0106">Calcium</keyword>
<dbReference type="FunFam" id="2.60.40.150:FF:000014">
    <property type="entry name" value="protein unc-13 homolog B"/>
    <property type="match status" value="1"/>
</dbReference>
<dbReference type="Pfam" id="PF00168">
    <property type="entry name" value="C2"/>
    <property type="match status" value="2"/>
</dbReference>
<sequence>MTHYVPHDYFYNEKNDALSTNSHQPNNSNNPYRVNDNSEYYDEYSDLRNPLNHPLNYGSERIWTSETELTHVDSSYNNDYVDYYSKEDQQGVKGEAADNWDGNNTVITAEYGFEYGNQKCTSTKLLPLLPANQNDSSNGVANGSTVRGDIGMEMDLEGMYMYPQRENTSHHGACLPNHDSAKDHGSGAYQNVYENNLNGHTGYAPTITDNRVPAAPLRVLPRTRARRVQRSSLSQNLFDLNADSTYAEDPSIGDLTMTALCMAPPTEATGTITYDAFGQMARPYTSMLPLDYTHYQESNYNADSLSTYSDTPPNTTTNAQHKLQQQRKISLMMAMTTASVIASGETRVPVQNSSKPEERTTATESLLGASTSTNATAIASGWWSETKFCSGEVLTSTPITAMTMTSTTTRKLPKLLPTPQYKSSTLYTTASLASDETSGSSLQSSAPIVEKNHRPKQLPKLPTSQFQAKKHSKLLSNLNASTAPASVASLPFSSLDDTAAFRSSPEAEAESFSMLTTTNLLSHTSQSPQPYYAFVSKENETNEVDLTSSENDIVLKSWAVSPPVPLEPHPCLSRELPCSVSLQMQLKNSPIAGTPEKESTDSYLNLKMEPSLIKPVPSSEILAATITESSSHISKPDATIFDISEYLKPYTLDAISYSREHEEDHITIAVSTTKTIDPSYGHENLKNDDFFDSLNLSGTSLNAHIPYSVARSSSVNYQPPQAEPADPTSTPPLPINFNLSDSPSPLSTYSHLFSKPTETTNLEHATEAISPTKNFSHDLFTTSSWSHSDDLFTKTVFASSSTVKPIITSREASASPSPSTLTSTSSTAPILSYTDYMKKFELPELPQPILEICNSNSSVSVTGTEANISVANDVIVPTENTEFDISRKVTITSTLPSQSYLTELTPSNFDTYKDFSYPVVCQESKTDFVISESVVKIDDSDNSITLAPTATTECSVDTQFRPINSVEPAETVFIATEFDDTFYDSFNVDVTVLTAAISHIESETCSTAAPKSNRDNSLEMTIGEEKEISISKTNEKVDHVGLIEPNLNSGQGGYYKPVQKSPTPTQQKAKVVASAATSVLGGLSKGLKGGLDGVFSGVSSTVETTQQQANITSKKGFGFGLASKFVPAVGGLLSSSSPSSSKQTQPETCVAAALPTPTTTENVLEVSAVCMGTNFEENLYEYKLGEPYTAGSTTLTPINESHVYNNAIVAPSSTTYTNPGYGYVETYDEINLTDEVVSVVMLDHDEEYGFTEHPYSYPTSVEGNSDVSYSYNESYKDIPSDMKLGRASEAFHYLASKSKITDSVIPSHPNEAPTKTSASSGTAGGGGMLGSIFGKAAAAVQSATQAVNQGASSVASAVTQKSLVPPSATRPNNMSDVSAMSSPNASNPPKTEMGSAGFDAIVNSDYNNQLTNQELLSSHYSNTGEDYENSNIKVHDFSPDDNKLFANLYSNGNQGQREAMVRAGQSQIVGNGAKILPTVPPAGSTGKKLPTINGKSGLLIKQMPTEIFDDESDIDDMDIPIGKDPSYCIDSEQGDYYMGHQQTTPSSQPNGYYEHVNCGYDYREDYFNEEDEYKYLEQQRQQEQQQQPSNSNKRQQHQTKMMLSNNQSSLDFIDEGQDDDFLYEHYQSEEDSGNYLDESSSGSVGIVEGSKANKIDLTGVGARQDTTEEAINQTQKTDKFRQEYISLQLTPAHRPVQKQDSILQESESILIGCEEQVSPDLVTGDEDINDQLSDLADLKRLKSLKRKPLMRGETEEVVGGHMQVIRQAEITARQRWHWAYNKIIMQLNNGGGTGDVGIRANGHPGDNPFYSNIDSMPDIRPRRKSIPLVSELVLKTMAATKRNAGLTSAVPRATLNDEELKMHVYKKALQALIYPISSTTPHNFLLWTATSPTYCYECEGLLWGIARQGVRCTECGVKCHEKCKDLLNADCLQRAAEKSSKHGAEDKANSIITAMKERMKQREREKPEIFELIRAVFSVEEKSHTGHMKAVKQSVLDGTSKWSAKIAITVICAQGLIAKDKSGTSDPYVTVQVSKVKKRTRTMPQELNPVWNEKFHFECHNSSDRIKVRVWDEDNDLKSKLRQKLTRESDDFLGQTIIEVRTLSGEMDVWYNLEKRTDKSAVSGAIRLHISVEIKGEEKVAPYHVQYTCLHENLFHYLCEENSGMVKLPTQKGDDAWKLYFDEIPEEIVDEFSMRYGIENIYQGMTHFHCLSAKYLCPGVPAVMSTLLANINAYYAHTTASSAVSASDRFAASNFGKEKFVKLLDQLHNSLRIDLSMYRNNFPASSPEKLMDLKSTVDLLTSITFFRMKVQELSSPPRASTVVKDCVKACLRSTYQFLFENCYELYNREFQVDPNEAKRAPDDHEPKLDSVDFWHKLIALIVSVIDEDKNSYGTVLNQFPQELNIGQLSASSMWHLFAVDMKYALEEHEQHRLCKSSAYMNLHFRVKWLYSNYVKEVPPYKGAVPDYPAWFEPFVMQWLNENDDVSLEYLHGAFNRDKKDGFTKSSEHALFSNSVVDVFTQLTQCFDVVSKLECPDPEIWKRYMRRFAKTIVKVLIAYADIVKIEFPEHMRDERIACILMNNIQQLRVQLEKMFESMGGDKLEEDAANILKELQQNLNSALDDLASQFAISLEPRITQSVRELGDMLLSIKGGCGNLTAGNQAAQRNAVAVEADDVLRPLMDLLDGSLTLYAQSCEKTVLKRLLKELWKIVMRILEKTIVLPPMTDKTMMFKHLTDNAKNLASNAKIEDMGRLFKSHMAGKQDVKSALSGVMDISKEVEKNLSPKQCAVLDVALDTIKQYFHAGGNGLKKTFLEKSSELQSLRYALSLYTQMTDTLIKTFISSQVHEVDPENAEESVGEISVQIDLFSHPGTGEHKVNVKVVAANDLKWQIPSGMFRPFVEINLIGPHLQEKKRKFATKSKSNNWSPKYNESFSFAIGNEEQLDFFELHICVKDYCFARDDRLVGVAVIPLKDISEKGSVACWLPLQRRIEMDETGWTILRILSQRNNDEVAKEFVKLKSEIRQEPTVGT</sequence>
<feature type="domain" description="C2" evidence="7">
    <location>
        <begin position="2856"/>
        <end position="2984"/>
    </location>
</feature>
<dbReference type="InterPro" id="IPR000008">
    <property type="entry name" value="C2_dom"/>
</dbReference>
<dbReference type="GO" id="GO:0098831">
    <property type="term" value="C:presynaptic active zone cytoplasmic component"/>
    <property type="evidence" value="ECO:0007669"/>
    <property type="project" value="TreeGrafter"/>
</dbReference>
<dbReference type="SUPFAM" id="SSF57889">
    <property type="entry name" value="Cysteine-rich domain"/>
    <property type="match status" value="1"/>
</dbReference>
<dbReference type="SUPFAM" id="SSF49562">
    <property type="entry name" value="C2 domain (Calcium/lipid-binding domain, CaLB)"/>
    <property type="match status" value="2"/>
</dbReference>
<feature type="domain" description="Phorbol-ester/DAG-type" evidence="8">
    <location>
        <begin position="1881"/>
        <end position="1931"/>
    </location>
</feature>
<dbReference type="PROSITE" id="PS50081">
    <property type="entry name" value="ZF_DAG_PE_2"/>
    <property type="match status" value="1"/>
</dbReference>
<dbReference type="PANTHER" id="PTHR10480">
    <property type="entry name" value="PROTEIN UNC-13 HOMOLOG"/>
    <property type="match status" value="1"/>
</dbReference>
<evidence type="ECO:0000256" key="2">
    <source>
        <dbReference type="ARBA" id="ARBA00022737"/>
    </source>
</evidence>
<evidence type="ECO:0000313" key="12">
    <source>
        <dbReference type="RefSeq" id="XP_033237231.1"/>
    </source>
</evidence>
<evidence type="ECO:0000259" key="7">
    <source>
        <dbReference type="PROSITE" id="PS50004"/>
    </source>
</evidence>
<feature type="domain" description="C2" evidence="7">
    <location>
        <begin position="1987"/>
        <end position="2111"/>
    </location>
</feature>
<name>A0A6I8W1K3_DROPS</name>
<feature type="domain" description="MHD1" evidence="9">
    <location>
        <begin position="2419"/>
        <end position="2562"/>
    </location>
</feature>